<dbReference type="Proteomes" id="UP000030661">
    <property type="component" value="Unassembled WGS sequence"/>
</dbReference>
<reference evidence="1" key="1">
    <citation type="journal article" date="2015" name="PeerJ">
        <title>First genomic representation of candidate bacterial phylum KSB3 points to enhanced environmental sensing as a trigger of wastewater bulking.</title>
        <authorList>
            <person name="Sekiguchi Y."/>
            <person name="Ohashi A."/>
            <person name="Parks D.H."/>
            <person name="Yamauchi T."/>
            <person name="Tyson G.W."/>
            <person name="Hugenholtz P."/>
        </authorList>
    </citation>
    <scope>NUCLEOTIDE SEQUENCE [LARGE SCALE GENOMIC DNA]</scope>
</reference>
<sequence length="91" mass="9688">MQRIGIGIVLTCILLSVVVWAQSSTNYKLLGSNLNSGGSVSMASTSYKANITLGQSSPIGVSSSTSYQAQIGVQYIYHAQAIPNSYLLWTK</sequence>
<evidence type="ECO:0000313" key="1">
    <source>
        <dbReference type="EMBL" id="GAK57752.1"/>
    </source>
</evidence>
<name>A0A081BZJ7_VECG1</name>
<dbReference type="HOGENOM" id="CLU_2420989_0_0_0"/>
<dbReference type="AlphaFoldDB" id="A0A081BZJ7"/>
<dbReference type="STRING" id="1499967.U27_04719"/>
<protein>
    <submittedName>
        <fullName evidence="1">Uncharacterized protein</fullName>
    </submittedName>
</protein>
<dbReference type="EMBL" id="DF820466">
    <property type="protein sequence ID" value="GAK57752.1"/>
    <property type="molecule type" value="Genomic_DNA"/>
</dbReference>
<evidence type="ECO:0000313" key="2">
    <source>
        <dbReference type="Proteomes" id="UP000030661"/>
    </source>
</evidence>
<gene>
    <name evidence="1" type="ORF">U27_04719</name>
</gene>
<keyword evidence="2" id="KW-1185">Reference proteome</keyword>
<proteinExistence type="predicted"/>
<organism evidence="1">
    <name type="scientific">Vecturithrix granuli</name>
    <dbReference type="NCBI Taxonomy" id="1499967"/>
    <lineage>
        <taxon>Bacteria</taxon>
        <taxon>Candidatus Moduliflexota</taxon>
        <taxon>Candidatus Vecturitrichia</taxon>
        <taxon>Candidatus Vecturitrichales</taxon>
        <taxon>Candidatus Vecturitrichaceae</taxon>
        <taxon>Candidatus Vecturithrix</taxon>
    </lineage>
</organism>
<accession>A0A081BZJ7</accession>